<reference evidence="10" key="2">
    <citation type="journal article" date="2024" name="Plant">
        <title>Genomic evolution and insights into agronomic trait innovations of Sesamum species.</title>
        <authorList>
            <person name="Miao H."/>
            <person name="Wang L."/>
            <person name="Qu L."/>
            <person name="Liu H."/>
            <person name="Sun Y."/>
            <person name="Le M."/>
            <person name="Wang Q."/>
            <person name="Wei S."/>
            <person name="Zheng Y."/>
            <person name="Lin W."/>
            <person name="Duan Y."/>
            <person name="Cao H."/>
            <person name="Xiong S."/>
            <person name="Wang X."/>
            <person name="Wei L."/>
            <person name="Li C."/>
            <person name="Ma Q."/>
            <person name="Ju M."/>
            <person name="Zhao R."/>
            <person name="Li G."/>
            <person name="Mu C."/>
            <person name="Tian Q."/>
            <person name="Mei H."/>
            <person name="Zhang T."/>
            <person name="Gao T."/>
            <person name="Zhang H."/>
        </authorList>
    </citation>
    <scope>NUCLEOTIDE SEQUENCE</scope>
    <source>
        <strain evidence="10">KEN1</strain>
    </source>
</reference>
<gene>
    <name evidence="10" type="ORF">Slati_0251700</name>
</gene>
<feature type="compositionally biased region" description="Basic residues" evidence="7">
    <location>
        <begin position="115"/>
        <end position="136"/>
    </location>
</feature>
<evidence type="ECO:0000256" key="1">
    <source>
        <dbReference type="ARBA" id="ARBA00004123"/>
    </source>
</evidence>
<feature type="compositionally biased region" description="Basic and acidic residues" evidence="7">
    <location>
        <begin position="229"/>
        <end position="243"/>
    </location>
</feature>
<feature type="compositionally biased region" description="Polar residues" evidence="7">
    <location>
        <begin position="302"/>
        <end position="313"/>
    </location>
</feature>
<keyword evidence="4" id="KW-0238">DNA-binding</keyword>
<evidence type="ECO:0000259" key="8">
    <source>
        <dbReference type="PROSITE" id="PS51369"/>
    </source>
</evidence>
<evidence type="ECO:0000256" key="4">
    <source>
        <dbReference type="ARBA" id="ARBA00023125"/>
    </source>
</evidence>
<dbReference type="GO" id="GO:2000032">
    <property type="term" value="P:regulation of secondary shoot formation"/>
    <property type="evidence" value="ECO:0007669"/>
    <property type="project" value="TreeGrafter"/>
</dbReference>
<comment type="subcellular location">
    <subcellularLocation>
        <location evidence="1">Nucleus</location>
    </subcellularLocation>
</comment>
<evidence type="ECO:0000259" key="9">
    <source>
        <dbReference type="PROSITE" id="PS51370"/>
    </source>
</evidence>
<keyword evidence="5" id="KW-0804">Transcription</keyword>
<dbReference type="GO" id="GO:0005634">
    <property type="term" value="C:nucleus"/>
    <property type="evidence" value="ECO:0007669"/>
    <property type="project" value="UniProtKB-SubCell"/>
</dbReference>
<feature type="compositionally biased region" description="Basic and acidic residues" evidence="7">
    <location>
        <begin position="254"/>
        <end position="275"/>
    </location>
</feature>
<organism evidence="10">
    <name type="scientific">Sesamum latifolium</name>
    <dbReference type="NCBI Taxonomy" id="2727402"/>
    <lineage>
        <taxon>Eukaryota</taxon>
        <taxon>Viridiplantae</taxon>
        <taxon>Streptophyta</taxon>
        <taxon>Embryophyta</taxon>
        <taxon>Tracheophyta</taxon>
        <taxon>Spermatophyta</taxon>
        <taxon>Magnoliopsida</taxon>
        <taxon>eudicotyledons</taxon>
        <taxon>Gunneridae</taxon>
        <taxon>Pentapetalae</taxon>
        <taxon>asterids</taxon>
        <taxon>lamiids</taxon>
        <taxon>Lamiales</taxon>
        <taxon>Pedaliaceae</taxon>
        <taxon>Sesamum</taxon>
    </lineage>
</organism>
<name>A0AAW2YD18_9LAMI</name>
<evidence type="ECO:0000256" key="2">
    <source>
        <dbReference type="ARBA" id="ARBA00022473"/>
    </source>
</evidence>
<dbReference type="PANTHER" id="PTHR31072:SF227">
    <property type="entry name" value="TRANSCRIPTION FACTOR TCP12-LIKE"/>
    <property type="match status" value="1"/>
</dbReference>
<comment type="caution">
    <text evidence="10">The sequence shown here is derived from an EMBL/GenBank/DDBJ whole genome shotgun (WGS) entry which is preliminary data.</text>
</comment>
<feature type="domain" description="TCP" evidence="8">
    <location>
        <begin position="130"/>
        <end position="188"/>
    </location>
</feature>
<keyword evidence="2" id="KW-0217">Developmental protein</keyword>
<evidence type="ECO:0000256" key="6">
    <source>
        <dbReference type="ARBA" id="ARBA00023242"/>
    </source>
</evidence>
<proteinExistence type="predicted"/>
<evidence type="ECO:0000256" key="3">
    <source>
        <dbReference type="ARBA" id="ARBA00023015"/>
    </source>
</evidence>
<dbReference type="Pfam" id="PF03634">
    <property type="entry name" value="TCP"/>
    <property type="match status" value="1"/>
</dbReference>
<feature type="region of interest" description="Disordered" evidence="7">
    <location>
        <begin position="97"/>
        <end position="136"/>
    </location>
</feature>
<sequence length="420" mass="46855">MFPSGNSHNPLDSLFKRPSFQLSDQNPIISKQDHHHDPSFYSNFPSPFFDEHELPLNQMLSQNLLMPAADQPHEENTNHNPTKKEPAKCSRNIGPLKLKGKADDQPVSNGVVGPVKRRSLGVGPRKRTGKKDRHSKICTAQGVRDRRMRLSLQVARKFFDLQDMLGYDKASKTIEWLFNKSKKAIKELTKESTTQGNHNICNTSDAKSESFLSECEVVSGTEENSNTETKNESVKTCEKDEKKSRKTAGISKPNTRESREKARARARCRTREKMMIKWCKSSPNREKLGSSNSPFEGVDQESGPQNNSQQETVSPCGADDNYPALEVADVGTIEKLLGNFSSSSSTSGRPISDYHYCSAAVSCCIDPNSSFMGFLGNWDLLMNNDRPNSSLTTQVSLADNLINSSVYSSATMTNFPFFHQ</sequence>
<keyword evidence="3" id="KW-0805">Transcription regulation</keyword>
<dbReference type="InterPro" id="IPR017888">
    <property type="entry name" value="CYC/TB1_R_domain"/>
</dbReference>
<dbReference type="AlphaFoldDB" id="A0AAW2YD18"/>
<accession>A0AAW2YD18</accession>
<evidence type="ECO:0000313" key="10">
    <source>
        <dbReference type="EMBL" id="KAL0463641.1"/>
    </source>
</evidence>
<feature type="domain" description="R" evidence="9">
    <location>
        <begin position="256"/>
        <end position="273"/>
    </location>
</feature>
<dbReference type="InterPro" id="IPR017887">
    <property type="entry name" value="TF_TCP_subgr"/>
</dbReference>
<evidence type="ECO:0000256" key="5">
    <source>
        <dbReference type="ARBA" id="ARBA00023163"/>
    </source>
</evidence>
<dbReference type="PANTHER" id="PTHR31072">
    <property type="entry name" value="TRANSCRIPTION FACTOR TCP4-RELATED"/>
    <property type="match status" value="1"/>
</dbReference>
<dbReference type="InterPro" id="IPR005333">
    <property type="entry name" value="Transcription_factor_TCP"/>
</dbReference>
<feature type="region of interest" description="Disordered" evidence="7">
    <location>
        <begin position="218"/>
        <end position="318"/>
    </location>
</feature>
<evidence type="ECO:0000256" key="7">
    <source>
        <dbReference type="SAM" id="MobiDB-lite"/>
    </source>
</evidence>
<dbReference type="PROSITE" id="PS51370">
    <property type="entry name" value="R"/>
    <property type="match status" value="1"/>
</dbReference>
<dbReference type="GO" id="GO:0043565">
    <property type="term" value="F:sequence-specific DNA binding"/>
    <property type="evidence" value="ECO:0007669"/>
    <property type="project" value="TreeGrafter"/>
</dbReference>
<feature type="compositionally biased region" description="Low complexity" evidence="7">
    <location>
        <begin position="219"/>
        <end position="228"/>
    </location>
</feature>
<dbReference type="PROSITE" id="PS51369">
    <property type="entry name" value="TCP"/>
    <property type="match status" value="1"/>
</dbReference>
<dbReference type="EMBL" id="JACGWN010000001">
    <property type="protein sequence ID" value="KAL0463641.1"/>
    <property type="molecule type" value="Genomic_DNA"/>
</dbReference>
<keyword evidence="6" id="KW-0539">Nucleus</keyword>
<protein>
    <submittedName>
        <fullName evidence="10">Transcription factor TCP12</fullName>
    </submittedName>
</protein>
<dbReference type="GO" id="GO:0003700">
    <property type="term" value="F:DNA-binding transcription factor activity"/>
    <property type="evidence" value="ECO:0007669"/>
    <property type="project" value="InterPro"/>
</dbReference>
<reference evidence="10" key="1">
    <citation type="submission" date="2020-06" db="EMBL/GenBank/DDBJ databases">
        <authorList>
            <person name="Li T."/>
            <person name="Hu X."/>
            <person name="Zhang T."/>
            <person name="Song X."/>
            <person name="Zhang H."/>
            <person name="Dai N."/>
            <person name="Sheng W."/>
            <person name="Hou X."/>
            <person name="Wei L."/>
        </authorList>
    </citation>
    <scope>NUCLEOTIDE SEQUENCE</scope>
    <source>
        <strain evidence="10">KEN1</strain>
        <tissue evidence="10">Leaf</tissue>
    </source>
</reference>